<name>A0ABV5AHF8_9BACL</name>
<accession>A0ABV5AHF8</accession>
<dbReference type="Proteomes" id="UP001579974">
    <property type="component" value="Unassembled WGS sequence"/>
</dbReference>
<protein>
    <recommendedName>
        <fullName evidence="4">Copper amine oxidase-like N-terminal domain-containing protein</fullName>
    </recommendedName>
</protein>
<keyword evidence="1" id="KW-0732">Signal</keyword>
<proteinExistence type="predicted"/>
<evidence type="ECO:0000313" key="2">
    <source>
        <dbReference type="EMBL" id="MFB5191694.1"/>
    </source>
</evidence>
<keyword evidence="3" id="KW-1185">Reference proteome</keyword>
<sequence>MKRNRVLAALSGILAVGAVLASLPSTADAATKYYLTKIEINGSDIANPGHLVAVDPFGGGKTETSYLPIWYVDEALQKLGITPSWDGAEGVLSLSVPSTMQVTYPTPPTPMAIDSQIMKIEVNGQVMTYAPRQTAVDQGSNGVVTTYVPIYYLEKTLIAIGITVGWDGTSWTMTYTATAPSTPSTPSGDTKLAAALAFAQAAGIRPNPDAGANPYSDVPESVWPTVSSLVSSYTWVNPVGSSDSMPVGSPLFTPDSAATFGSNDPTTLTDLATAFEVYSGLQAGHNAFLPGGSLQSFAQITGLTKNVSDTGNLTQNDISTIMTNFQNVEKGYISLGGNKYQLVYRPAARANFWDTSIPAQTFANDWGNSIKVLDQVTTSYAGGTFTTHIPGYSDSHTSSGNFIELAGISSPEQVSTDGGSTWKTVSGPLGYDSLNSDEGGVSTAPIAGVLIKDSNGGGVTVGYNYNGQTHGFAVGGMVMDNGQLVASYQ</sequence>
<gene>
    <name evidence="2" type="ORF">KKP3000_000470</name>
</gene>
<evidence type="ECO:0000256" key="1">
    <source>
        <dbReference type="SAM" id="SignalP"/>
    </source>
</evidence>
<evidence type="ECO:0000313" key="3">
    <source>
        <dbReference type="Proteomes" id="UP001579974"/>
    </source>
</evidence>
<evidence type="ECO:0008006" key="4">
    <source>
        <dbReference type="Google" id="ProtNLM"/>
    </source>
</evidence>
<reference evidence="2 3" key="1">
    <citation type="journal article" date="2024" name="Int. J. Mol. Sci.">
        <title>Exploration of Alicyclobacillus spp. Genome in Search of Antibiotic Resistance.</title>
        <authorList>
            <person name="Bucka-Kolendo J."/>
            <person name="Kiousi D.E."/>
            <person name="Dekowska A."/>
            <person name="Mikolajczuk-Szczyrba A."/>
            <person name="Karadedos D.M."/>
            <person name="Michael P."/>
            <person name="Galanis A."/>
            <person name="Sokolowska B."/>
        </authorList>
    </citation>
    <scope>NUCLEOTIDE SEQUENCE [LARGE SCALE GENOMIC DNA]</scope>
    <source>
        <strain evidence="2 3">KKP 3000</strain>
    </source>
</reference>
<dbReference type="EMBL" id="JBDXSU010000013">
    <property type="protein sequence ID" value="MFB5191694.1"/>
    <property type="molecule type" value="Genomic_DNA"/>
</dbReference>
<comment type="caution">
    <text evidence="2">The sequence shown here is derived from an EMBL/GenBank/DDBJ whole genome shotgun (WGS) entry which is preliminary data.</text>
</comment>
<organism evidence="2 3">
    <name type="scientific">Alicyclobacillus fastidiosus</name>
    <dbReference type="NCBI Taxonomy" id="392011"/>
    <lineage>
        <taxon>Bacteria</taxon>
        <taxon>Bacillati</taxon>
        <taxon>Bacillota</taxon>
        <taxon>Bacilli</taxon>
        <taxon>Bacillales</taxon>
        <taxon>Alicyclobacillaceae</taxon>
        <taxon>Alicyclobacillus</taxon>
    </lineage>
</organism>
<feature type="chain" id="PRO_5047301948" description="Copper amine oxidase-like N-terminal domain-containing protein" evidence="1">
    <location>
        <begin position="30"/>
        <end position="489"/>
    </location>
</feature>
<feature type="signal peptide" evidence="1">
    <location>
        <begin position="1"/>
        <end position="29"/>
    </location>
</feature>
<dbReference type="RefSeq" id="WP_275474166.1">
    <property type="nucleotide sequence ID" value="NZ_CP162940.1"/>
</dbReference>